<comment type="caution">
    <text evidence="5">The sequence shown here is derived from an EMBL/GenBank/DDBJ whole genome shotgun (WGS) entry which is preliminary data.</text>
</comment>
<dbReference type="PROSITE" id="PS51257">
    <property type="entry name" value="PROKAR_LIPOPROTEIN"/>
    <property type="match status" value="1"/>
</dbReference>
<protein>
    <recommendedName>
        <fullName evidence="4">Leucine-binding protein domain-containing protein</fullName>
    </recommendedName>
</protein>
<gene>
    <name evidence="5" type="ORF">A9Q84_10360</name>
</gene>
<reference evidence="6" key="1">
    <citation type="journal article" date="2017" name="Proc. Natl. Acad. Sci. U.S.A.">
        <title>Simulation of Deepwater Horizon oil plume reveals substrate specialization within a complex community of hydrocarbon-degraders.</title>
        <authorList>
            <person name="Hu P."/>
            <person name="Dubinsky E.A."/>
            <person name="Probst A.J."/>
            <person name="Wang J."/>
            <person name="Sieber C.M.K."/>
            <person name="Tom L.M."/>
            <person name="Gardinali P."/>
            <person name="Banfield J.F."/>
            <person name="Atlas R.M."/>
            <person name="Andersen G.L."/>
        </authorList>
    </citation>
    <scope>NUCLEOTIDE SEQUENCE [LARGE SCALE GENOMIC DNA]</scope>
</reference>
<evidence type="ECO:0000313" key="5">
    <source>
        <dbReference type="EMBL" id="OUR96734.1"/>
    </source>
</evidence>
<dbReference type="SUPFAM" id="SSF53822">
    <property type="entry name" value="Periplasmic binding protein-like I"/>
    <property type="match status" value="1"/>
</dbReference>
<keyword evidence="2 3" id="KW-0732">Signal</keyword>
<dbReference type="Gene3D" id="3.40.50.2300">
    <property type="match status" value="2"/>
</dbReference>
<accession>A0A1Y5F7H7</accession>
<dbReference type="Proteomes" id="UP000196531">
    <property type="component" value="Unassembled WGS sequence"/>
</dbReference>
<proteinExistence type="inferred from homology"/>
<evidence type="ECO:0000313" key="6">
    <source>
        <dbReference type="Proteomes" id="UP000196531"/>
    </source>
</evidence>
<feature type="signal peptide" evidence="3">
    <location>
        <begin position="1"/>
        <end position="20"/>
    </location>
</feature>
<evidence type="ECO:0000256" key="1">
    <source>
        <dbReference type="ARBA" id="ARBA00010062"/>
    </source>
</evidence>
<evidence type="ECO:0000256" key="2">
    <source>
        <dbReference type="ARBA" id="ARBA00022729"/>
    </source>
</evidence>
<sequence length="358" mass="37876">MLKILTTTAFTMGLMFNANALNIGQSCALKGPASALGKEMQRGAAAYFKGTSIKLETMDDKYEPKLCVKNTKAFLAKNVDALFGYVGTPTSKACAPLAMAAKKIYFGPFTGAGFLADAKKNPYSFSVRASYDAETEMMVDALVKKGIKKIAIFIQDDGFGAVGKSGVLKALKKHGLSLAGEGRYKRNTIAVKGGADKIIASGAGGVITVGAYKPCGTAIKYLRKKGFNGPIINISFVGSKALAKIVKGKADNVFVSQVVPNPWDASIPIVKEYQSKIGGNYGFISLEGYITAKIFEIGVKKAGAKATSSDALKTAFETINTDLGGIKATFGPNDHRALDKTYLTRINTDGSFTYVNGL</sequence>
<dbReference type="PANTHER" id="PTHR47235:SF1">
    <property type="entry name" value="BLR6548 PROTEIN"/>
    <property type="match status" value="1"/>
</dbReference>
<evidence type="ECO:0000259" key="4">
    <source>
        <dbReference type="Pfam" id="PF13458"/>
    </source>
</evidence>
<feature type="chain" id="PRO_5013051355" description="Leucine-binding protein domain-containing protein" evidence="3">
    <location>
        <begin position="21"/>
        <end position="358"/>
    </location>
</feature>
<dbReference type="AlphaFoldDB" id="A0A1Y5F7H7"/>
<name>A0A1Y5F7H7_9BACT</name>
<dbReference type="InterPro" id="IPR028081">
    <property type="entry name" value="Leu-bd"/>
</dbReference>
<feature type="domain" description="Leucine-binding protein" evidence="4">
    <location>
        <begin position="22"/>
        <end position="350"/>
    </location>
</feature>
<dbReference type="CDD" id="cd19978">
    <property type="entry name" value="PBP1_ABC_ligand_binding-like"/>
    <property type="match status" value="1"/>
</dbReference>
<dbReference type="InterPro" id="IPR028082">
    <property type="entry name" value="Peripla_BP_I"/>
</dbReference>
<evidence type="ECO:0000256" key="3">
    <source>
        <dbReference type="SAM" id="SignalP"/>
    </source>
</evidence>
<organism evidence="5 6">
    <name type="scientific">Halobacteriovorax marinus</name>
    <dbReference type="NCBI Taxonomy" id="97084"/>
    <lineage>
        <taxon>Bacteria</taxon>
        <taxon>Pseudomonadati</taxon>
        <taxon>Bdellovibrionota</taxon>
        <taxon>Bacteriovoracia</taxon>
        <taxon>Bacteriovoracales</taxon>
        <taxon>Halobacteriovoraceae</taxon>
        <taxon>Halobacteriovorax</taxon>
    </lineage>
</organism>
<dbReference type="EMBL" id="MAAO01000006">
    <property type="protein sequence ID" value="OUR96734.1"/>
    <property type="molecule type" value="Genomic_DNA"/>
</dbReference>
<comment type="similarity">
    <text evidence="1">Belongs to the leucine-binding protein family.</text>
</comment>
<dbReference type="Pfam" id="PF13458">
    <property type="entry name" value="Peripla_BP_6"/>
    <property type="match status" value="1"/>
</dbReference>
<dbReference type="PANTHER" id="PTHR47235">
    <property type="entry name" value="BLR6548 PROTEIN"/>
    <property type="match status" value="1"/>
</dbReference>